<gene>
    <name evidence="1" type="ORF">ElyMa_000357000</name>
</gene>
<dbReference type="InterPro" id="IPR016187">
    <property type="entry name" value="CTDL_fold"/>
</dbReference>
<evidence type="ECO:0000313" key="2">
    <source>
        <dbReference type="Proteomes" id="UP000762676"/>
    </source>
</evidence>
<dbReference type="EMBL" id="BMAT01000710">
    <property type="protein sequence ID" value="GFR71597.1"/>
    <property type="molecule type" value="Genomic_DNA"/>
</dbReference>
<protein>
    <recommendedName>
        <fullName evidence="3">C-type lectin domain-containing protein</fullName>
    </recommendedName>
</protein>
<reference evidence="1 2" key="1">
    <citation type="journal article" date="2021" name="Elife">
        <title>Chloroplast acquisition without the gene transfer in kleptoplastic sea slugs, Plakobranchus ocellatus.</title>
        <authorList>
            <person name="Maeda T."/>
            <person name="Takahashi S."/>
            <person name="Yoshida T."/>
            <person name="Shimamura S."/>
            <person name="Takaki Y."/>
            <person name="Nagai Y."/>
            <person name="Toyoda A."/>
            <person name="Suzuki Y."/>
            <person name="Arimoto A."/>
            <person name="Ishii H."/>
            <person name="Satoh N."/>
            <person name="Nishiyama T."/>
            <person name="Hasebe M."/>
            <person name="Maruyama T."/>
            <person name="Minagawa J."/>
            <person name="Obokata J."/>
            <person name="Shigenobu S."/>
        </authorList>
    </citation>
    <scope>NUCLEOTIDE SEQUENCE [LARGE SCALE GENOMIC DNA]</scope>
</reference>
<name>A0AAV4FEA0_9GAST</name>
<comment type="caution">
    <text evidence="1">The sequence shown here is derived from an EMBL/GenBank/DDBJ whole genome shotgun (WGS) entry which is preliminary data.</text>
</comment>
<organism evidence="1 2">
    <name type="scientific">Elysia marginata</name>
    <dbReference type="NCBI Taxonomy" id="1093978"/>
    <lineage>
        <taxon>Eukaryota</taxon>
        <taxon>Metazoa</taxon>
        <taxon>Spiralia</taxon>
        <taxon>Lophotrochozoa</taxon>
        <taxon>Mollusca</taxon>
        <taxon>Gastropoda</taxon>
        <taxon>Heterobranchia</taxon>
        <taxon>Euthyneura</taxon>
        <taxon>Panpulmonata</taxon>
        <taxon>Sacoglossa</taxon>
        <taxon>Placobranchoidea</taxon>
        <taxon>Plakobranchidae</taxon>
        <taxon>Elysia</taxon>
    </lineage>
</organism>
<accession>A0AAV4FEA0</accession>
<dbReference type="AlphaFoldDB" id="A0AAV4FEA0"/>
<sequence length="75" mass="8560">MASKEDYTFFHFRINSTVDTVTWPRAKDVCARRGMKLLAPRTPQEADRFVETLLPLTGNDSEILNITGSELNIFL</sequence>
<proteinExistence type="predicted"/>
<dbReference type="Proteomes" id="UP000762676">
    <property type="component" value="Unassembled WGS sequence"/>
</dbReference>
<keyword evidence="2" id="KW-1185">Reference proteome</keyword>
<evidence type="ECO:0000313" key="1">
    <source>
        <dbReference type="EMBL" id="GFR71597.1"/>
    </source>
</evidence>
<evidence type="ECO:0008006" key="3">
    <source>
        <dbReference type="Google" id="ProtNLM"/>
    </source>
</evidence>
<dbReference type="SUPFAM" id="SSF56436">
    <property type="entry name" value="C-type lectin-like"/>
    <property type="match status" value="1"/>
</dbReference>
<feature type="non-terminal residue" evidence="1">
    <location>
        <position position="75"/>
    </location>
</feature>